<reference evidence="1" key="1">
    <citation type="submission" date="2018-02" db="EMBL/GenBank/DDBJ databases">
        <title>Rhizophora mucronata_Transcriptome.</title>
        <authorList>
            <person name="Meera S.P."/>
            <person name="Sreeshan A."/>
            <person name="Augustine A."/>
        </authorList>
    </citation>
    <scope>NUCLEOTIDE SEQUENCE</scope>
    <source>
        <tissue evidence="1">Leaf</tissue>
    </source>
</reference>
<accession>A0A2P2QS21</accession>
<dbReference type="EMBL" id="GGEC01089322">
    <property type="protein sequence ID" value="MBX69806.1"/>
    <property type="molecule type" value="Transcribed_RNA"/>
</dbReference>
<name>A0A2P2QS21_RHIMU</name>
<organism evidence="1">
    <name type="scientific">Rhizophora mucronata</name>
    <name type="common">Asiatic mangrove</name>
    <dbReference type="NCBI Taxonomy" id="61149"/>
    <lineage>
        <taxon>Eukaryota</taxon>
        <taxon>Viridiplantae</taxon>
        <taxon>Streptophyta</taxon>
        <taxon>Embryophyta</taxon>
        <taxon>Tracheophyta</taxon>
        <taxon>Spermatophyta</taxon>
        <taxon>Magnoliopsida</taxon>
        <taxon>eudicotyledons</taxon>
        <taxon>Gunneridae</taxon>
        <taxon>Pentapetalae</taxon>
        <taxon>rosids</taxon>
        <taxon>fabids</taxon>
        <taxon>Malpighiales</taxon>
        <taxon>Rhizophoraceae</taxon>
        <taxon>Rhizophora</taxon>
    </lineage>
</organism>
<sequence>MNIFPSFHSIMN</sequence>
<protein>
    <submittedName>
        <fullName evidence="1">Uncharacterized protein</fullName>
    </submittedName>
</protein>
<evidence type="ECO:0000313" key="1">
    <source>
        <dbReference type="EMBL" id="MBX69806.1"/>
    </source>
</evidence>
<proteinExistence type="predicted"/>